<reference evidence="4 5" key="1">
    <citation type="submission" date="2024-09" db="EMBL/GenBank/DDBJ databases">
        <title>Chromosome-scale assembly of Riccia sorocarpa.</title>
        <authorList>
            <person name="Paukszto L."/>
        </authorList>
    </citation>
    <scope>NUCLEOTIDE SEQUENCE [LARGE SCALE GENOMIC DNA]</scope>
    <source>
        <strain evidence="4">LP-2024</strain>
        <tissue evidence="4">Aerial parts of the thallus</tissue>
    </source>
</reference>
<feature type="region of interest" description="Disordered" evidence="2">
    <location>
        <begin position="54"/>
        <end position="81"/>
    </location>
</feature>
<evidence type="ECO:0000313" key="5">
    <source>
        <dbReference type="Proteomes" id="UP001633002"/>
    </source>
</evidence>
<dbReference type="EMBL" id="JBJQOH010000001">
    <property type="protein sequence ID" value="KAL3702403.1"/>
    <property type="molecule type" value="Genomic_DNA"/>
</dbReference>
<dbReference type="InterPro" id="IPR017441">
    <property type="entry name" value="Protein_kinase_ATP_BS"/>
</dbReference>
<protein>
    <recommendedName>
        <fullName evidence="3">Protein kinase domain-containing protein</fullName>
    </recommendedName>
</protein>
<evidence type="ECO:0000313" key="4">
    <source>
        <dbReference type="EMBL" id="KAL3702403.1"/>
    </source>
</evidence>
<dbReference type="InterPro" id="IPR000719">
    <property type="entry name" value="Prot_kinase_dom"/>
</dbReference>
<dbReference type="InterPro" id="IPR011009">
    <property type="entry name" value="Kinase-like_dom_sf"/>
</dbReference>
<comment type="caution">
    <text evidence="4">The sequence shown here is derived from an EMBL/GenBank/DDBJ whole genome shotgun (WGS) entry which is preliminary data.</text>
</comment>
<feature type="region of interest" description="Disordered" evidence="2">
    <location>
        <begin position="1"/>
        <end position="31"/>
    </location>
</feature>
<dbReference type="Pfam" id="PF07714">
    <property type="entry name" value="PK_Tyr_Ser-Thr"/>
    <property type="match status" value="1"/>
</dbReference>
<evidence type="ECO:0000256" key="2">
    <source>
        <dbReference type="SAM" id="MobiDB-lite"/>
    </source>
</evidence>
<dbReference type="GO" id="GO:0005524">
    <property type="term" value="F:ATP binding"/>
    <property type="evidence" value="ECO:0007669"/>
    <property type="project" value="UniProtKB-UniRule"/>
</dbReference>
<dbReference type="AlphaFoldDB" id="A0ABD3IFA2"/>
<proteinExistence type="predicted"/>
<name>A0ABD3IFA2_9MARC</name>
<feature type="domain" description="Protein kinase" evidence="3">
    <location>
        <begin position="259"/>
        <end position="607"/>
    </location>
</feature>
<dbReference type="PROSITE" id="PS00107">
    <property type="entry name" value="PROTEIN_KINASE_ATP"/>
    <property type="match status" value="1"/>
</dbReference>
<dbReference type="SUPFAM" id="SSF56112">
    <property type="entry name" value="Protein kinase-like (PK-like)"/>
    <property type="match status" value="1"/>
</dbReference>
<dbReference type="PROSITE" id="PS50011">
    <property type="entry name" value="PROTEIN_KINASE_DOM"/>
    <property type="match status" value="1"/>
</dbReference>
<evidence type="ECO:0000256" key="1">
    <source>
        <dbReference type="PROSITE-ProRule" id="PRU10141"/>
    </source>
</evidence>
<accession>A0ABD3IFA2</accession>
<dbReference type="Proteomes" id="UP001633002">
    <property type="component" value="Unassembled WGS sequence"/>
</dbReference>
<feature type="binding site" evidence="1">
    <location>
        <position position="298"/>
    </location>
    <ligand>
        <name>ATP</name>
        <dbReference type="ChEBI" id="CHEBI:30616"/>
    </ligand>
</feature>
<evidence type="ECO:0000259" key="3">
    <source>
        <dbReference type="PROSITE" id="PS50011"/>
    </source>
</evidence>
<dbReference type="Gene3D" id="1.10.510.10">
    <property type="entry name" value="Transferase(Phosphotransferase) domain 1"/>
    <property type="match status" value="1"/>
</dbReference>
<gene>
    <name evidence="4" type="ORF">R1sor_020425</name>
</gene>
<sequence>MASRGQGRAGGQGNRESEDQGKCPMVDPDPIREPVEETFEEGELAPIIMAQATVHPRPVDVGEGSSGGKTKRKRRNKESYHAAKARTTNNYYIRHAWFTWFAENVEHKETFRRYNTPGTSMGIRRFVEHLCELGRQTYERRRQVIPALPPWDKPIKTTLELWAQQVPSDFKIEYEKWITTKVFKDWCDEGSKRRGDIAGRLATSEGKASLLTKVEMWQRWFEAGKTRPVRLGSFSYKMKGCEPISDNQLCWIRKPTQISKLTCRIGKGLYGSVYLVGFRDVALGKELGMEGVVAYVAKKCDAVGTNTTWVMMHKKLASFAETHCAIVRPIACHNIEAEPILVYPYWNGRDIYQWTRLEHVTRGTRLPDNSGRSGNKITNHPTWFPDPENFETLHNWKNVEIFRAHRLEIMCTLWSALDFMHEHNWLHCDIHVRNVFLHFPDWDFNERFPKDKMPTWEDNRSLVFAALGDLGMAQQVHVAASDNGVKYTRTDPVERDWITLELVDAKIRELARTGIMIRPIDEYNKATDVYALGVLTQKVCGDFFMDMTKPEWKAYNDKYYDAGADTRTSPAARSQNLLKGLIDKATHDHFGQRESAARCFSIMSDMMKINPMTCCRPIETPSQQKRGTANVYQDYLNSGWENMAYH</sequence>
<keyword evidence="1" id="KW-0547">Nucleotide-binding</keyword>
<keyword evidence="5" id="KW-1185">Reference proteome</keyword>
<organism evidence="4 5">
    <name type="scientific">Riccia sorocarpa</name>
    <dbReference type="NCBI Taxonomy" id="122646"/>
    <lineage>
        <taxon>Eukaryota</taxon>
        <taxon>Viridiplantae</taxon>
        <taxon>Streptophyta</taxon>
        <taxon>Embryophyta</taxon>
        <taxon>Marchantiophyta</taxon>
        <taxon>Marchantiopsida</taxon>
        <taxon>Marchantiidae</taxon>
        <taxon>Marchantiales</taxon>
        <taxon>Ricciaceae</taxon>
        <taxon>Riccia</taxon>
    </lineage>
</organism>
<dbReference type="InterPro" id="IPR001245">
    <property type="entry name" value="Ser-Thr/Tyr_kinase_cat_dom"/>
</dbReference>
<keyword evidence="1" id="KW-0067">ATP-binding</keyword>